<dbReference type="PANTHER" id="PTHR43422">
    <property type="entry name" value="THIAMINE THIAZOLE SYNTHASE"/>
    <property type="match status" value="1"/>
</dbReference>
<proteinExistence type="predicted"/>
<sequence length="453" mass="48428">MGNASESGARMHRAVVIGAGVGGLCAAAALAAHFDEVVVLDRDRLPDGPHNRAGIPQGRHGHALLTGGLRAMEQLLPGFGERLSSGGAVHYTVGLDGHIERPGFDPYPRRDLGFSGLSMTRALLEWTLRSCLQALHGVLLRQDTRVLEILASDDGGTVTGVRCEAPGGTHAMLDAALVVDASGRGTPCLALLERTGQPAPPETLIGLDIGYTSAMFTRPANAPTDWKILMHIPQAPKSSRGGFMFCIEGDRWLVSLGGRGEEKPPGDMDGFLAFTKTLRTPTMHDALRDARPEGEPVRMAFPGSAWRHFSRLDHFPRGLLPIGDAICRFNPLYGQGMSVVAREACVLRELLTAGGGDPLDGLAARFLPAADAIIETPWAMSAMPDLMYPQTVGERPADLMNILQYSAALTRLGATDPAVHKLMSEVQHLLKPRSALREPALAARVMEMMKAAA</sequence>
<accession>A0ABU8WUZ0</accession>
<dbReference type="EMBL" id="JBBKZT010000022">
    <property type="protein sequence ID" value="MEJ8851370.1"/>
    <property type="molecule type" value="Genomic_DNA"/>
</dbReference>
<dbReference type="RefSeq" id="WP_340346985.1">
    <property type="nucleotide sequence ID" value="NZ_JBBKZT010000022.1"/>
</dbReference>
<gene>
    <name evidence="1" type="ORF">WKW82_32365</name>
</gene>
<evidence type="ECO:0000313" key="2">
    <source>
        <dbReference type="Proteomes" id="UP001385892"/>
    </source>
</evidence>
<dbReference type="Gene3D" id="3.50.50.60">
    <property type="entry name" value="FAD/NAD(P)-binding domain"/>
    <property type="match status" value="1"/>
</dbReference>
<name>A0ABU8WUZ0_9BURK</name>
<evidence type="ECO:0000313" key="1">
    <source>
        <dbReference type="EMBL" id="MEJ8851370.1"/>
    </source>
</evidence>
<dbReference type="SUPFAM" id="SSF51905">
    <property type="entry name" value="FAD/NAD(P)-binding domain"/>
    <property type="match status" value="1"/>
</dbReference>
<dbReference type="PANTHER" id="PTHR43422:SF3">
    <property type="entry name" value="THIAMINE THIAZOLE SYNTHASE"/>
    <property type="match status" value="1"/>
</dbReference>
<protein>
    <submittedName>
        <fullName evidence="1">Uncharacterized protein</fullName>
    </submittedName>
</protein>
<organism evidence="1 2">
    <name type="scientific">Variovorax rhizosphaerae</name>
    <dbReference type="NCBI Taxonomy" id="1836200"/>
    <lineage>
        <taxon>Bacteria</taxon>
        <taxon>Pseudomonadati</taxon>
        <taxon>Pseudomonadota</taxon>
        <taxon>Betaproteobacteria</taxon>
        <taxon>Burkholderiales</taxon>
        <taxon>Comamonadaceae</taxon>
        <taxon>Variovorax</taxon>
    </lineage>
</organism>
<keyword evidence="2" id="KW-1185">Reference proteome</keyword>
<comment type="caution">
    <text evidence="1">The sequence shown here is derived from an EMBL/GenBank/DDBJ whole genome shotgun (WGS) entry which is preliminary data.</text>
</comment>
<reference evidence="1 2" key="1">
    <citation type="submission" date="2024-03" db="EMBL/GenBank/DDBJ databases">
        <title>Novel species of the genus Variovorax.</title>
        <authorList>
            <person name="Liu Q."/>
            <person name="Xin Y.-H."/>
        </authorList>
    </citation>
    <scope>NUCLEOTIDE SEQUENCE [LARGE SCALE GENOMIC DNA]</scope>
    <source>
        <strain evidence="1 2">KACC 18900</strain>
    </source>
</reference>
<dbReference type="Proteomes" id="UP001385892">
    <property type="component" value="Unassembled WGS sequence"/>
</dbReference>
<dbReference type="InterPro" id="IPR036188">
    <property type="entry name" value="FAD/NAD-bd_sf"/>
</dbReference>